<accession>A0A1J6IMU3</accession>
<sequence>MRPRIRSKNVQNAGVHLQTSCIISFFFSIVIAVIWWFSDIILVLLHQDPDIAKEAGVFLRFLIPGLFAYSFLQNILRFLQAQSIIMPLALCSVGFLVIHIGIAYALVNWTDLAFKGAALAASISIWISLLTLGIYVLFSKRFSHIRPNCFSFEPFRHILTNLKLALPSAAMVCLEYWAFELLVLLAGLMPNSGTNTSVVAMCVNTQNIAYMISYGLSAAASTRVANELGAGNTDRAKNAMVVTLKLSILLAIVVDFALGVTRGCGWQHLAMYINLATFYFIGMPIAGLLAFKFKLHAQGLWLGLISGLACQSLGMLLLTFLT</sequence>
<dbReference type="PANTHER" id="PTHR11206">
    <property type="entry name" value="MULTIDRUG RESISTANCE PROTEIN"/>
    <property type="match status" value="1"/>
</dbReference>
<feature type="transmembrane region" description="Helical" evidence="6">
    <location>
        <begin position="300"/>
        <end position="321"/>
    </location>
</feature>
<keyword evidence="8" id="KW-1185">Reference proteome</keyword>
<proteinExistence type="inferred from homology"/>
<dbReference type="GO" id="GO:0042910">
    <property type="term" value="F:xenobiotic transmembrane transporter activity"/>
    <property type="evidence" value="ECO:0007669"/>
    <property type="project" value="InterPro"/>
</dbReference>
<dbReference type="EMBL" id="MJEQ01037189">
    <property type="protein sequence ID" value="OIT00179.1"/>
    <property type="molecule type" value="Genomic_DNA"/>
</dbReference>
<evidence type="ECO:0000313" key="7">
    <source>
        <dbReference type="EMBL" id="OIT00179.1"/>
    </source>
</evidence>
<feature type="transmembrane region" description="Helical" evidence="6">
    <location>
        <begin position="164"/>
        <end position="188"/>
    </location>
</feature>
<dbReference type="Gramene" id="OIT00179">
    <property type="protein sequence ID" value="OIT00179"/>
    <property type="gene ID" value="A4A49_10863"/>
</dbReference>
<gene>
    <name evidence="7" type="primary">DTX19</name>
    <name evidence="7" type="ORF">A4A49_10863</name>
</gene>
<dbReference type="InterPro" id="IPR002528">
    <property type="entry name" value="MATE_fam"/>
</dbReference>
<comment type="subcellular location">
    <subcellularLocation>
        <location evidence="1">Membrane</location>
        <topology evidence="1">Multi-pass membrane protein</topology>
    </subcellularLocation>
</comment>
<dbReference type="GO" id="GO:0016020">
    <property type="term" value="C:membrane"/>
    <property type="evidence" value="ECO:0007669"/>
    <property type="project" value="UniProtKB-SubCell"/>
</dbReference>
<comment type="similarity">
    <text evidence="2">Belongs to the multi antimicrobial extrusion (MATE) (TC 2.A.66.1) family.</text>
</comment>
<dbReference type="Pfam" id="PF01554">
    <property type="entry name" value="MatE"/>
    <property type="match status" value="2"/>
</dbReference>
<feature type="transmembrane region" description="Helical" evidence="6">
    <location>
        <begin position="57"/>
        <end position="76"/>
    </location>
</feature>
<dbReference type="GO" id="GO:0015297">
    <property type="term" value="F:antiporter activity"/>
    <property type="evidence" value="ECO:0007669"/>
    <property type="project" value="InterPro"/>
</dbReference>
<keyword evidence="4 6" id="KW-1133">Transmembrane helix</keyword>
<feature type="transmembrane region" description="Helical" evidence="6">
    <location>
        <begin position="21"/>
        <end position="45"/>
    </location>
</feature>
<feature type="transmembrane region" description="Helical" evidence="6">
    <location>
        <begin position="270"/>
        <end position="291"/>
    </location>
</feature>
<evidence type="ECO:0000256" key="2">
    <source>
        <dbReference type="ARBA" id="ARBA00010199"/>
    </source>
</evidence>
<comment type="caution">
    <text evidence="7">The sequence shown here is derived from an EMBL/GenBank/DDBJ whole genome shotgun (WGS) entry which is preliminary data.</text>
</comment>
<dbReference type="Proteomes" id="UP000187609">
    <property type="component" value="Unassembled WGS sequence"/>
</dbReference>
<evidence type="ECO:0000256" key="1">
    <source>
        <dbReference type="ARBA" id="ARBA00004141"/>
    </source>
</evidence>
<dbReference type="SMR" id="A0A1J6IMU3"/>
<keyword evidence="5 6" id="KW-0472">Membrane</keyword>
<reference evidence="7" key="1">
    <citation type="submission" date="2016-11" db="EMBL/GenBank/DDBJ databases">
        <title>The genome of Nicotiana attenuata.</title>
        <authorList>
            <person name="Xu S."/>
            <person name="Brockmoeller T."/>
            <person name="Gaquerel E."/>
            <person name="Navarro A."/>
            <person name="Kuhl H."/>
            <person name="Gase K."/>
            <person name="Ling Z."/>
            <person name="Zhou W."/>
            <person name="Kreitzer C."/>
            <person name="Stanke M."/>
            <person name="Tang H."/>
            <person name="Lyons E."/>
            <person name="Pandey P."/>
            <person name="Pandey S.P."/>
            <person name="Timmermann B."/>
            <person name="Baldwin I.T."/>
        </authorList>
    </citation>
    <scope>NUCLEOTIDE SEQUENCE [LARGE SCALE GENOMIC DNA]</scope>
    <source>
        <strain evidence="7">UT</strain>
    </source>
</reference>
<dbReference type="GO" id="GO:1990961">
    <property type="term" value="P:xenobiotic detoxification by transmembrane export across the plasma membrane"/>
    <property type="evidence" value="ECO:0007669"/>
    <property type="project" value="InterPro"/>
</dbReference>
<organism evidence="7 8">
    <name type="scientific">Nicotiana attenuata</name>
    <name type="common">Coyote tobacco</name>
    <dbReference type="NCBI Taxonomy" id="49451"/>
    <lineage>
        <taxon>Eukaryota</taxon>
        <taxon>Viridiplantae</taxon>
        <taxon>Streptophyta</taxon>
        <taxon>Embryophyta</taxon>
        <taxon>Tracheophyta</taxon>
        <taxon>Spermatophyta</taxon>
        <taxon>Magnoliopsida</taxon>
        <taxon>eudicotyledons</taxon>
        <taxon>Gunneridae</taxon>
        <taxon>Pentapetalae</taxon>
        <taxon>asterids</taxon>
        <taxon>lamiids</taxon>
        <taxon>Solanales</taxon>
        <taxon>Solanaceae</taxon>
        <taxon>Nicotianoideae</taxon>
        <taxon>Nicotianeae</taxon>
        <taxon>Nicotiana</taxon>
    </lineage>
</organism>
<feature type="transmembrane region" description="Helical" evidence="6">
    <location>
        <begin position="88"/>
        <end position="107"/>
    </location>
</feature>
<evidence type="ECO:0000256" key="4">
    <source>
        <dbReference type="ARBA" id="ARBA00022989"/>
    </source>
</evidence>
<dbReference type="CDD" id="cd13132">
    <property type="entry name" value="MATE_eukaryotic"/>
    <property type="match status" value="1"/>
</dbReference>
<evidence type="ECO:0000313" key="8">
    <source>
        <dbReference type="Proteomes" id="UP000187609"/>
    </source>
</evidence>
<feature type="transmembrane region" description="Helical" evidence="6">
    <location>
        <begin position="238"/>
        <end position="258"/>
    </location>
</feature>
<evidence type="ECO:0000256" key="3">
    <source>
        <dbReference type="ARBA" id="ARBA00022692"/>
    </source>
</evidence>
<keyword evidence="3 6" id="KW-0812">Transmembrane</keyword>
<evidence type="ECO:0000256" key="6">
    <source>
        <dbReference type="SAM" id="Phobius"/>
    </source>
</evidence>
<feature type="transmembrane region" description="Helical" evidence="6">
    <location>
        <begin position="113"/>
        <end position="138"/>
    </location>
</feature>
<dbReference type="AlphaFoldDB" id="A0A1J6IMU3"/>
<evidence type="ECO:0000256" key="5">
    <source>
        <dbReference type="ARBA" id="ARBA00023136"/>
    </source>
</evidence>
<protein>
    <submittedName>
        <fullName evidence="7">Protein detoxification 19</fullName>
    </submittedName>
</protein>
<dbReference type="InterPro" id="IPR045069">
    <property type="entry name" value="MATE_euk"/>
</dbReference>
<dbReference type="OMA" id="RAKNAVM"/>
<name>A0A1J6IMU3_NICAT</name>